<dbReference type="SMART" id="SM00929">
    <property type="entry name" value="NADH-G_4Fe-4S_3"/>
    <property type="match status" value="1"/>
</dbReference>
<proteinExistence type="inferred from homology"/>
<gene>
    <name evidence="21" type="primary">nuoG</name>
    <name evidence="21" type="ORF">J0A66_01855</name>
</gene>
<keyword evidence="8" id="KW-1278">Translocase</keyword>
<evidence type="ECO:0000256" key="16">
    <source>
        <dbReference type="ARBA" id="ARBA00034078"/>
    </source>
</evidence>
<dbReference type="AlphaFoldDB" id="A0A939DK44"/>
<comment type="subunit">
    <text evidence="13">Composed of 13 different subunits. Subunits NuoCD, E, F, and G constitute the peripheral sector of the complex.</text>
</comment>
<evidence type="ECO:0000313" key="21">
    <source>
        <dbReference type="EMBL" id="MBN7823958.1"/>
    </source>
</evidence>
<dbReference type="Pfam" id="PF04879">
    <property type="entry name" value="Molybdop_Fe4S4"/>
    <property type="match status" value="1"/>
</dbReference>
<evidence type="ECO:0000256" key="10">
    <source>
        <dbReference type="ARBA" id="ARBA00023014"/>
    </source>
</evidence>
<comment type="cofactor">
    <cofactor evidence="1">
        <name>[4Fe-4S] cluster</name>
        <dbReference type="ChEBI" id="CHEBI:49883"/>
    </cofactor>
</comment>
<evidence type="ECO:0000313" key="22">
    <source>
        <dbReference type="Proteomes" id="UP000664654"/>
    </source>
</evidence>
<dbReference type="GO" id="GO:0046872">
    <property type="term" value="F:metal ion binding"/>
    <property type="evidence" value="ECO:0007669"/>
    <property type="project" value="UniProtKB-KW"/>
</dbReference>
<feature type="domain" description="4Fe-4S Mo/W bis-MGD-type" evidence="19">
    <location>
        <begin position="221"/>
        <end position="277"/>
    </location>
</feature>
<name>A0A939DK44_9ALTE</name>
<dbReference type="InterPro" id="IPR000283">
    <property type="entry name" value="NADH_UbQ_OxRdtase_75kDa_su_CS"/>
</dbReference>
<evidence type="ECO:0000259" key="19">
    <source>
        <dbReference type="PROSITE" id="PS51669"/>
    </source>
</evidence>
<feature type="domain" description="4Fe-4S His(Cys)3-ligated-type" evidence="20">
    <location>
        <begin position="83"/>
        <end position="122"/>
    </location>
</feature>
<dbReference type="Pfam" id="PF10588">
    <property type="entry name" value="NADH-G_4Fe-4S_3"/>
    <property type="match status" value="1"/>
</dbReference>
<evidence type="ECO:0000256" key="9">
    <source>
        <dbReference type="ARBA" id="ARBA00023004"/>
    </source>
</evidence>
<dbReference type="GO" id="GO:0042773">
    <property type="term" value="P:ATP synthesis coupled electron transport"/>
    <property type="evidence" value="ECO:0007669"/>
    <property type="project" value="InterPro"/>
</dbReference>
<dbReference type="PANTHER" id="PTHR43105">
    <property type="entry name" value="RESPIRATORY NITRATE REDUCTASE"/>
    <property type="match status" value="1"/>
</dbReference>
<dbReference type="Gene3D" id="2.20.25.90">
    <property type="entry name" value="ADC-like domains"/>
    <property type="match status" value="1"/>
</dbReference>
<comment type="caution">
    <text evidence="21">The sequence shown here is derived from an EMBL/GenBank/DDBJ whole genome shotgun (WGS) entry which is preliminary data.</text>
</comment>
<keyword evidence="5" id="KW-0001">2Fe-2S</keyword>
<keyword evidence="12" id="KW-0830">Ubiquinone</keyword>
<evidence type="ECO:0000256" key="2">
    <source>
        <dbReference type="ARBA" id="ARBA00005404"/>
    </source>
</evidence>
<dbReference type="Pfam" id="PF22117">
    <property type="entry name" value="Fer4_Nqo3"/>
    <property type="match status" value="1"/>
</dbReference>
<keyword evidence="22" id="KW-1185">Reference proteome</keyword>
<dbReference type="PROSITE" id="PS00641">
    <property type="entry name" value="COMPLEX1_75K_1"/>
    <property type="match status" value="1"/>
</dbReference>
<dbReference type="PANTHER" id="PTHR43105:SF10">
    <property type="entry name" value="NADH-QUINONE OXIDOREDUCTASE SUBUNIT G"/>
    <property type="match status" value="1"/>
</dbReference>
<protein>
    <recommendedName>
        <fullName evidence="3">NADH-quinone oxidoreductase subunit G</fullName>
    </recommendedName>
    <alternativeName>
        <fullName evidence="14">NADH dehydrogenase I subunit G</fullName>
    </alternativeName>
    <alternativeName>
        <fullName evidence="15">NDH-1 subunit G</fullName>
    </alternativeName>
</protein>
<comment type="catalytic activity">
    <reaction evidence="17">
        <text>a quinone + NADH + 5 H(+)(in) = a quinol + NAD(+) + 4 H(+)(out)</text>
        <dbReference type="Rhea" id="RHEA:57888"/>
        <dbReference type="ChEBI" id="CHEBI:15378"/>
        <dbReference type="ChEBI" id="CHEBI:24646"/>
        <dbReference type="ChEBI" id="CHEBI:57540"/>
        <dbReference type="ChEBI" id="CHEBI:57945"/>
        <dbReference type="ChEBI" id="CHEBI:132124"/>
    </reaction>
</comment>
<evidence type="ECO:0000259" key="18">
    <source>
        <dbReference type="PROSITE" id="PS51085"/>
    </source>
</evidence>
<evidence type="ECO:0000256" key="3">
    <source>
        <dbReference type="ARBA" id="ARBA00019902"/>
    </source>
</evidence>
<evidence type="ECO:0000256" key="12">
    <source>
        <dbReference type="ARBA" id="ARBA00023075"/>
    </source>
</evidence>
<keyword evidence="21" id="KW-0560">Oxidoreductase</keyword>
<dbReference type="SMART" id="SM00926">
    <property type="entry name" value="Molybdop_Fe4S4"/>
    <property type="match status" value="1"/>
</dbReference>
<evidence type="ECO:0000256" key="13">
    <source>
        <dbReference type="ARBA" id="ARBA00026021"/>
    </source>
</evidence>
<evidence type="ECO:0000256" key="1">
    <source>
        <dbReference type="ARBA" id="ARBA00001966"/>
    </source>
</evidence>
<evidence type="ECO:0000256" key="4">
    <source>
        <dbReference type="ARBA" id="ARBA00022485"/>
    </source>
</evidence>
<keyword evidence="4" id="KW-0004">4Fe-4S</keyword>
<dbReference type="GO" id="GO:0051537">
    <property type="term" value="F:2 iron, 2 sulfur cluster binding"/>
    <property type="evidence" value="ECO:0007669"/>
    <property type="project" value="UniProtKB-KW"/>
</dbReference>
<evidence type="ECO:0000256" key="8">
    <source>
        <dbReference type="ARBA" id="ARBA00022967"/>
    </source>
</evidence>
<dbReference type="Gene3D" id="3.10.20.740">
    <property type="match status" value="1"/>
</dbReference>
<organism evidence="21 22">
    <name type="scientific">Bowmanella dokdonensis</name>
    <dbReference type="NCBI Taxonomy" id="751969"/>
    <lineage>
        <taxon>Bacteria</taxon>
        <taxon>Pseudomonadati</taxon>
        <taxon>Pseudomonadota</taxon>
        <taxon>Gammaproteobacteria</taxon>
        <taxon>Alteromonadales</taxon>
        <taxon>Alteromonadaceae</taxon>
        <taxon>Bowmanella</taxon>
    </lineage>
</organism>
<evidence type="ECO:0000256" key="15">
    <source>
        <dbReference type="ARBA" id="ARBA00032783"/>
    </source>
</evidence>
<evidence type="ECO:0000256" key="14">
    <source>
        <dbReference type="ARBA" id="ARBA00031577"/>
    </source>
</evidence>
<keyword evidence="6" id="KW-0874">Quinone</keyword>
<dbReference type="CDD" id="cd00207">
    <property type="entry name" value="fer2"/>
    <property type="match status" value="1"/>
</dbReference>
<evidence type="ECO:0000256" key="11">
    <source>
        <dbReference type="ARBA" id="ARBA00023027"/>
    </source>
</evidence>
<dbReference type="InterPro" id="IPR050123">
    <property type="entry name" value="Prok_molybdopt-oxidoreductase"/>
</dbReference>
<evidence type="ECO:0000256" key="7">
    <source>
        <dbReference type="ARBA" id="ARBA00022723"/>
    </source>
</evidence>
<dbReference type="FunFam" id="3.10.20.740:FF:000002">
    <property type="entry name" value="NADH-quinone oxidoreductase"/>
    <property type="match status" value="1"/>
</dbReference>
<dbReference type="InterPro" id="IPR036010">
    <property type="entry name" value="2Fe-2S_ferredoxin-like_sf"/>
</dbReference>
<evidence type="ECO:0000256" key="5">
    <source>
        <dbReference type="ARBA" id="ARBA00022714"/>
    </source>
</evidence>
<dbReference type="InterPro" id="IPR006963">
    <property type="entry name" value="Mopterin_OxRdtase_4Fe-4S_dom"/>
</dbReference>
<comment type="cofactor">
    <cofactor evidence="16">
        <name>[2Fe-2S] cluster</name>
        <dbReference type="ChEBI" id="CHEBI:190135"/>
    </cofactor>
</comment>
<keyword evidence="10" id="KW-0411">Iron-sulfur</keyword>
<dbReference type="PROSITE" id="PS51839">
    <property type="entry name" value="4FE4S_HC3"/>
    <property type="match status" value="1"/>
</dbReference>
<dbReference type="RefSeq" id="WP_206572061.1">
    <property type="nucleotide sequence ID" value="NZ_JAFKCV010000001.1"/>
</dbReference>
<comment type="similarity">
    <text evidence="2">Belongs to the complex I 75 kDa subunit family.</text>
</comment>
<dbReference type="Gene3D" id="3.40.50.740">
    <property type="match status" value="1"/>
</dbReference>
<feature type="domain" description="2Fe-2S ferredoxin-type" evidence="18">
    <location>
        <begin position="1"/>
        <end position="83"/>
    </location>
</feature>
<dbReference type="SUPFAM" id="SSF53706">
    <property type="entry name" value="Formate dehydrogenase/DMSO reductase, domains 1-3"/>
    <property type="match status" value="1"/>
</dbReference>
<dbReference type="GO" id="GO:0003954">
    <property type="term" value="F:NADH dehydrogenase activity"/>
    <property type="evidence" value="ECO:0007669"/>
    <property type="project" value="TreeGrafter"/>
</dbReference>
<dbReference type="PROSITE" id="PS51669">
    <property type="entry name" value="4FE4S_MOW_BIS_MGD"/>
    <property type="match status" value="1"/>
</dbReference>
<dbReference type="Pfam" id="PF13510">
    <property type="entry name" value="Fer2_4"/>
    <property type="match status" value="1"/>
</dbReference>
<dbReference type="GO" id="GO:0008137">
    <property type="term" value="F:NADH dehydrogenase (ubiquinone) activity"/>
    <property type="evidence" value="ECO:0007669"/>
    <property type="project" value="InterPro"/>
</dbReference>
<evidence type="ECO:0000256" key="17">
    <source>
        <dbReference type="ARBA" id="ARBA00047712"/>
    </source>
</evidence>
<dbReference type="InterPro" id="IPR001041">
    <property type="entry name" value="2Fe-2S_ferredoxin-type"/>
</dbReference>
<keyword evidence="9" id="KW-0408">Iron</keyword>
<reference evidence="21" key="1">
    <citation type="submission" date="2021-03" db="EMBL/GenBank/DDBJ databases">
        <title>novel species isolated from a fishpond in China.</title>
        <authorList>
            <person name="Lu H."/>
            <person name="Cai Z."/>
        </authorList>
    </citation>
    <scope>NUCLEOTIDE SEQUENCE</scope>
    <source>
        <strain evidence="21">JCM 30855</strain>
    </source>
</reference>
<dbReference type="PROSITE" id="PS51085">
    <property type="entry name" value="2FE2S_FER_2"/>
    <property type="match status" value="1"/>
</dbReference>
<dbReference type="EMBL" id="JAFKCV010000001">
    <property type="protein sequence ID" value="MBN7823958.1"/>
    <property type="molecule type" value="Genomic_DNA"/>
</dbReference>
<dbReference type="InterPro" id="IPR054351">
    <property type="entry name" value="NADH_UbQ_OxRdtase_ferredoxin"/>
</dbReference>
<dbReference type="GO" id="GO:0048038">
    <property type="term" value="F:quinone binding"/>
    <property type="evidence" value="ECO:0007669"/>
    <property type="project" value="UniProtKB-KW"/>
</dbReference>
<sequence>MVQIFIDKQAYEVSEGQNLLQACLSLKLNLPYFCWHPAMGSVGACRQCAVTQYKDEADTRGKMIVACMTPVEEGMRVSLNGPDETHFREQVIAALMTHHPHDCPVCAEGGECHLQDMTVMTGHYARQFKGRKTSFNNQYLGPLIKHEMNRCITCFRCVRFYRDYAGGDDLSAQASKNHLYFGRQSDGVLESEFAGNLVEVCPTGVFTDKPFGDHYSRKWDMQAAPSICQHCSVGCNISLSERYGSVRRATNRFDAHLNGYFLCDRGRYGFDFVNSPARCQQIRLRGKPARWQDEQLQDMLGSSGRWIGVGSSHASLEDNFALQQLVGAENFCPGLDDAQPALMKLHGEILQQYPMASLAEMEQADAVLILGEDINRSAPRMALAVRQALLNKARDKVESLKVPRWQDAAVRQVLPDNPVPLIWFGYGESELQSRALVQCLCDDQEAARQGFLLAGLLSEEAPVPQTGQASQQSSQAAEILKNARNPLLIGGWSAGNPALLAALANIRKALGDKARLAIAAPEMNSVGLSLLIQSGYLTQGAVKEALEQEPVNLLVLDHQSQASQSVLTLLVKKARQTVRLGLLEQEGSQDALLPVAAFSECSGSAINYQGRVQSWQPASKMTGDCMPGWQWLVHLARMQQRPLADVEDLGQLRHKLAQCHGQLGDVWRTDPHQPAVAQQPPRYSGRTAMLANQTVHEPKPYQEPQAPYRQSMEGVDTRKCPTRPMPYSWWPGWNSNQSVHKFQDEYRGPALPGQTRSVAFAHFESSCWFKWRPQWSDREQVGYRILPLKQIFGSDGLSLKAPAIEELHERAQLWMTPQLADKLGMQAGQWVQCDDQPLWMQAGLSEQVPEGCLLAYVPADEALPVTSCERFAVADLQQAEAIEQQHQGRMEGVRERRQTRQSWLLHQDEFIPIRFVEGLN</sequence>
<dbReference type="InterPro" id="IPR010228">
    <property type="entry name" value="NADH_UbQ_OxRdtase_Gsu"/>
</dbReference>
<evidence type="ECO:0000259" key="20">
    <source>
        <dbReference type="PROSITE" id="PS51839"/>
    </source>
</evidence>
<dbReference type="NCBIfam" id="TIGR01973">
    <property type="entry name" value="NuoG"/>
    <property type="match status" value="1"/>
</dbReference>
<accession>A0A939DK44</accession>
<dbReference type="PROSITE" id="PS00643">
    <property type="entry name" value="COMPLEX1_75K_3"/>
    <property type="match status" value="1"/>
</dbReference>
<keyword evidence="11" id="KW-0520">NAD</keyword>
<dbReference type="Proteomes" id="UP000664654">
    <property type="component" value="Unassembled WGS sequence"/>
</dbReference>
<dbReference type="GO" id="GO:0051539">
    <property type="term" value="F:4 iron, 4 sulfur cluster binding"/>
    <property type="evidence" value="ECO:0007669"/>
    <property type="project" value="UniProtKB-KW"/>
</dbReference>
<dbReference type="InterPro" id="IPR019574">
    <property type="entry name" value="NADH_UbQ_OxRdtase_Gsu_4Fe4S-bd"/>
</dbReference>
<dbReference type="SUPFAM" id="SSF54862">
    <property type="entry name" value="4Fe-4S ferredoxins"/>
    <property type="match status" value="1"/>
</dbReference>
<dbReference type="SUPFAM" id="SSF54292">
    <property type="entry name" value="2Fe-2S ferredoxin-like"/>
    <property type="match status" value="1"/>
</dbReference>
<keyword evidence="7" id="KW-0479">Metal-binding</keyword>
<dbReference type="GO" id="GO:0016020">
    <property type="term" value="C:membrane"/>
    <property type="evidence" value="ECO:0007669"/>
    <property type="project" value="InterPro"/>
</dbReference>
<evidence type="ECO:0000256" key="6">
    <source>
        <dbReference type="ARBA" id="ARBA00022719"/>
    </source>
</evidence>